<organism evidence="2 3">
    <name type="scientific">Ladona fulva</name>
    <name type="common">Scarce chaser dragonfly</name>
    <name type="synonym">Libellula fulva</name>
    <dbReference type="NCBI Taxonomy" id="123851"/>
    <lineage>
        <taxon>Eukaryota</taxon>
        <taxon>Metazoa</taxon>
        <taxon>Ecdysozoa</taxon>
        <taxon>Arthropoda</taxon>
        <taxon>Hexapoda</taxon>
        <taxon>Insecta</taxon>
        <taxon>Pterygota</taxon>
        <taxon>Palaeoptera</taxon>
        <taxon>Odonata</taxon>
        <taxon>Epiprocta</taxon>
        <taxon>Anisoptera</taxon>
        <taxon>Libelluloidea</taxon>
        <taxon>Libellulidae</taxon>
        <taxon>Ladona</taxon>
    </lineage>
</organism>
<dbReference type="InterPro" id="IPR007720">
    <property type="entry name" value="PigQ/GPI1"/>
</dbReference>
<gene>
    <name evidence="2" type="ORF">J437_LFUL008455</name>
</gene>
<feature type="transmembrane region" description="Helical" evidence="1">
    <location>
        <begin position="214"/>
        <end position="239"/>
    </location>
</feature>
<feature type="transmembrane region" description="Helical" evidence="1">
    <location>
        <begin position="282"/>
        <end position="300"/>
    </location>
</feature>
<sequence length="522" mass="59717">MSTITVFVPSFLTEGRDGYLYGIHIGNSSENSEVFYVFDVGPRITRECIGYYCTKFTSIVPSVLPHSANWISLKLTREDFVITNIICSQELINLETCRGIICIVYDYSKFLRSEILIKHSNGRNEREDHFQKLAQYIQKRNSFSNSCYRSRIFSSLSLLFAYSVIFTQKISFHFSKLTPILKYSSLATQVKHYIDDACWALSTVKKEKRVSIRVGNYVASTALDVCAGVFFLSWMMSIVTAESLPQLLLDTAEVVVETLLDLLKWLMGVPAGLKLNFAWNNILGRFFMYHIKLWWTFLVITKPLLEFTFRVFLLIGQFGVTFQVSILADLFALVSFHVYCIYVYAARLYNLQVMGLIALWRLFIGKKWNPLRERVDSCTYSSEQLFVGTVSFTILFFLLPTTVMYYIVFASLRLMALMLGGLLRKVRFLVQSIPLYSSFLWLLGGDSITSTVELVALPSRQTPLGNGTLSQITLSVSPTTQSWWATVCACMPLNHKSLAQEDKLGWSDLFRSFFYGQLIYPV</sequence>
<dbReference type="Proteomes" id="UP000792457">
    <property type="component" value="Unassembled WGS sequence"/>
</dbReference>
<evidence type="ECO:0008006" key="4">
    <source>
        <dbReference type="Google" id="ProtNLM"/>
    </source>
</evidence>
<dbReference type="OrthoDB" id="70250at2759"/>
<keyword evidence="1" id="KW-0472">Membrane</keyword>
<dbReference type="EMBL" id="KZ308458">
    <property type="protein sequence ID" value="KAG8230014.1"/>
    <property type="molecule type" value="Genomic_DNA"/>
</dbReference>
<evidence type="ECO:0000313" key="3">
    <source>
        <dbReference type="Proteomes" id="UP000792457"/>
    </source>
</evidence>
<reference evidence="2" key="2">
    <citation type="submission" date="2017-10" db="EMBL/GenBank/DDBJ databases">
        <title>Ladona fulva Genome sequencing and assembly.</title>
        <authorList>
            <person name="Murali S."/>
            <person name="Richards S."/>
            <person name="Bandaranaike D."/>
            <person name="Bellair M."/>
            <person name="Blankenburg K."/>
            <person name="Chao H."/>
            <person name="Dinh H."/>
            <person name="Doddapaneni H."/>
            <person name="Dugan-Rocha S."/>
            <person name="Elkadiri S."/>
            <person name="Gnanaolivu R."/>
            <person name="Hernandez B."/>
            <person name="Skinner E."/>
            <person name="Javaid M."/>
            <person name="Lee S."/>
            <person name="Li M."/>
            <person name="Ming W."/>
            <person name="Munidasa M."/>
            <person name="Muniz J."/>
            <person name="Nguyen L."/>
            <person name="Hughes D."/>
            <person name="Osuji N."/>
            <person name="Pu L.-L."/>
            <person name="Puazo M."/>
            <person name="Qu C."/>
            <person name="Quiroz J."/>
            <person name="Raj R."/>
            <person name="Weissenberger G."/>
            <person name="Xin Y."/>
            <person name="Zou X."/>
            <person name="Han Y."/>
            <person name="Worley K."/>
            <person name="Muzny D."/>
            <person name="Gibbs R."/>
        </authorList>
    </citation>
    <scope>NUCLEOTIDE SEQUENCE</scope>
    <source>
        <strain evidence="2">Sampled in the wild</strain>
    </source>
</reference>
<name>A0A8K0P3V3_LADFU</name>
<dbReference type="PANTHER" id="PTHR21329">
    <property type="entry name" value="PHOSPHATIDYLINOSITOL N-ACETYLGLUCOSAMINYLTRANSFERASE SUBUNIT Q-RELATED"/>
    <property type="match status" value="1"/>
</dbReference>
<feature type="transmembrane region" description="Helical" evidence="1">
    <location>
        <begin position="385"/>
        <end position="408"/>
    </location>
</feature>
<comment type="caution">
    <text evidence="2">The sequence shown here is derived from an EMBL/GenBank/DDBJ whole genome shotgun (WGS) entry which is preliminary data.</text>
</comment>
<evidence type="ECO:0000313" key="2">
    <source>
        <dbReference type="EMBL" id="KAG8230014.1"/>
    </source>
</evidence>
<keyword evidence="1" id="KW-1133">Transmembrane helix</keyword>
<keyword evidence="1" id="KW-0812">Transmembrane</keyword>
<feature type="transmembrane region" description="Helical" evidence="1">
    <location>
        <begin position="341"/>
        <end position="364"/>
    </location>
</feature>
<dbReference type="GO" id="GO:0005783">
    <property type="term" value="C:endoplasmic reticulum"/>
    <property type="evidence" value="ECO:0007669"/>
    <property type="project" value="TreeGrafter"/>
</dbReference>
<protein>
    <recommendedName>
        <fullName evidence="4">Phosphatidylinositol N-acetylglucosaminyltransferase subunit Q</fullName>
    </recommendedName>
</protein>
<proteinExistence type="predicted"/>
<dbReference type="AlphaFoldDB" id="A0A8K0P3V3"/>
<dbReference type="PANTHER" id="PTHR21329:SF3">
    <property type="entry name" value="PHOSPHATIDYLINOSITOL N-ACETYLGLUCOSAMINYLTRANSFERASE SUBUNIT Q"/>
    <property type="match status" value="1"/>
</dbReference>
<feature type="transmembrane region" description="Helical" evidence="1">
    <location>
        <begin position="312"/>
        <end position="335"/>
    </location>
</feature>
<dbReference type="GO" id="GO:0016020">
    <property type="term" value="C:membrane"/>
    <property type="evidence" value="ECO:0007669"/>
    <property type="project" value="InterPro"/>
</dbReference>
<reference evidence="2" key="1">
    <citation type="submission" date="2013-04" db="EMBL/GenBank/DDBJ databases">
        <authorList>
            <person name="Qu J."/>
            <person name="Murali S.C."/>
            <person name="Bandaranaike D."/>
            <person name="Bellair M."/>
            <person name="Blankenburg K."/>
            <person name="Chao H."/>
            <person name="Dinh H."/>
            <person name="Doddapaneni H."/>
            <person name="Downs B."/>
            <person name="Dugan-Rocha S."/>
            <person name="Elkadiri S."/>
            <person name="Gnanaolivu R.D."/>
            <person name="Hernandez B."/>
            <person name="Javaid M."/>
            <person name="Jayaseelan J.C."/>
            <person name="Lee S."/>
            <person name="Li M."/>
            <person name="Ming W."/>
            <person name="Munidasa M."/>
            <person name="Muniz J."/>
            <person name="Nguyen L."/>
            <person name="Ongeri F."/>
            <person name="Osuji N."/>
            <person name="Pu L.-L."/>
            <person name="Puazo M."/>
            <person name="Qu C."/>
            <person name="Quiroz J."/>
            <person name="Raj R."/>
            <person name="Weissenberger G."/>
            <person name="Xin Y."/>
            <person name="Zou X."/>
            <person name="Han Y."/>
            <person name="Richards S."/>
            <person name="Worley K."/>
            <person name="Muzny D."/>
            <person name="Gibbs R."/>
        </authorList>
    </citation>
    <scope>NUCLEOTIDE SEQUENCE</scope>
    <source>
        <strain evidence="2">Sampled in the wild</strain>
    </source>
</reference>
<dbReference type="Pfam" id="PF05024">
    <property type="entry name" value="Gpi1"/>
    <property type="match status" value="1"/>
</dbReference>
<evidence type="ECO:0000256" key="1">
    <source>
        <dbReference type="SAM" id="Phobius"/>
    </source>
</evidence>
<accession>A0A8K0P3V3</accession>
<dbReference type="GO" id="GO:0006506">
    <property type="term" value="P:GPI anchor biosynthetic process"/>
    <property type="evidence" value="ECO:0007669"/>
    <property type="project" value="InterPro"/>
</dbReference>
<keyword evidence="3" id="KW-1185">Reference proteome</keyword>